<proteinExistence type="predicted"/>
<evidence type="ECO:0000256" key="2">
    <source>
        <dbReference type="ARBA" id="ARBA00022763"/>
    </source>
</evidence>
<dbReference type="PANTHER" id="PTHR45997:SF1">
    <property type="entry name" value="DNA LIGASE 4"/>
    <property type="match status" value="1"/>
</dbReference>
<feature type="domain" description="BRCT" evidence="7">
    <location>
        <begin position="300"/>
        <end position="375"/>
    </location>
</feature>
<sequence length="375" mass="42897">MVHRAGSGEFRYYSRNQNDFSTKIGPSLNHQVNPFFAPTVDNCVLDTELLLWDTVEEKYVGKGRLASDGRVYDVKNLKDDGAVQASLAVFDVLFLNGRSLMNIPLERRKLLLRDGSILSKQDKKVIFVADYDIVSSREQFVDIYEKAMRDHEEGVVVKKIDSLYKIGVRHMANGWFKVKPMHLGDESLDLAVVGVDRGRNSFIENYVVAVIRDDKFFVVGKVSRGLDDTIRKRLRSKLEKDHGWLNGKVVPDWIHGACTSADRATDYVHKDNIQVVEKNREADEKALRNELLKDEKFYRFSNLTFFLDGESLPPTTLQYARILLKMHAAKISSSMDEHVTHFVVENRADESIKFPAIERKMELVDVAWIEAAVEL</sequence>
<dbReference type="SUPFAM" id="SSF50249">
    <property type="entry name" value="Nucleic acid-binding proteins"/>
    <property type="match status" value="1"/>
</dbReference>
<dbReference type="AlphaFoldDB" id="A0A0B2UV30"/>
<dbReference type="Gene3D" id="3.30.470.30">
    <property type="entry name" value="DNA ligase/mRNA capping enzyme"/>
    <property type="match status" value="1"/>
</dbReference>
<dbReference type="InterPro" id="IPR012340">
    <property type="entry name" value="NA-bd_OB-fold"/>
</dbReference>
<evidence type="ECO:0000256" key="4">
    <source>
        <dbReference type="ARBA" id="ARBA00023172"/>
    </source>
</evidence>
<keyword evidence="4" id="KW-0233">DNA recombination</keyword>
<dbReference type="SUPFAM" id="SSF56091">
    <property type="entry name" value="DNA ligase/mRNA capping enzyme, catalytic domain"/>
    <property type="match status" value="1"/>
</dbReference>
<keyword evidence="5" id="KW-0234">DNA repair</keyword>
<dbReference type="InterPro" id="IPR012310">
    <property type="entry name" value="DNA_ligase_ATP-dep_cent"/>
</dbReference>
<evidence type="ECO:0000256" key="3">
    <source>
        <dbReference type="ARBA" id="ARBA00022842"/>
    </source>
</evidence>
<evidence type="ECO:0000313" key="8">
    <source>
        <dbReference type="EMBL" id="KHN74966.1"/>
    </source>
</evidence>
<evidence type="ECO:0000259" key="6">
    <source>
        <dbReference type="PROSITE" id="PS50160"/>
    </source>
</evidence>
<dbReference type="CDD" id="cd07903">
    <property type="entry name" value="Adenylation_DNA_ligase_IV"/>
    <property type="match status" value="1"/>
</dbReference>
<dbReference type="CDD" id="cd00027">
    <property type="entry name" value="BRCT"/>
    <property type="match status" value="1"/>
</dbReference>
<dbReference type="PANTHER" id="PTHR45997">
    <property type="entry name" value="DNA LIGASE 4"/>
    <property type="match status" value="1"/>
</dbReference>
<dbReference type="GO" id="GO:0006297">
    <property type="term" value="P:nucleotide-excision repair, DNA gap filling"/>
    <property type="evidence" value="ECO:0007669"/>
    <property type="project" value="TreeGrafter"/>
</dbReference>
<dbReference type="InterPro" id="IPR001357">
    <property type="entry name" value="BRCT_dom"/>
</dbReference>
<evidence type="ECO:0000313" key="9">
    <source>
        <dbReference type="Proteomes" id="UP000031036"/>
    </source>
</evidence>
<organism evidence="8 9">
    <name type="scientific">Toxocara canis</name>
    <name type="common">Canine roundworm</name>
    <dbReference type="NCBI Taxonomy" id="6265"/>
    <lineage>
        <taxon>Eukaryota</taxon>
        <taxon>Metazoa</taxon>
        <taxon>Ecdysozoa</taxon>
        <taxon>Nematoda</taxon>
        <taxon>Chromadorea</taxon>
        <taxon>Rhabditida</taxon>
        <taxon>Spirurina</taxon>
        <taxon>Ascaridomorpha</taxon>
        <taxon>Ascaridoidea</taxon>
        <taxon>Toxocaridae</taxon>
        <taxon>Toxocara</taxon>
    </lineage>
</organism>
<reference evidence="8 9" key="1">
    <citation type="submission" date="2014-11" db="EMBL/GenBank/DDBJ databases">
        <title>Genetic blueprint of the zoonotic pathogen Toxocara canis.</title>
        <authorList>
            <person name="Zhu X.-Q."/>
            <person name="Korhonen P.K."/>
            <person name="Cai H."/>
            <person name="Young N.D."/>
            <person name="Nejsum P."/>
            <person name="von Samson-Himmelstjerna G."/>
            <person name="Boag P.R."/>
            <person name="Tan P."/>
            <person name="Li Q."/>
            <person name="Min J."/>
            <person name="Yang Y."/>
            <person name="Wang X."/>
            <person name="Fang X."/>
            <person name="Hall R.S."/>
            <person name="Hofmann A."/>
            <person name="Sternberg P.W."/>
            <person name="Jex A.R."/>
            <person name="Gasser R.B."/>
        </authorList>
    </citation>
    <scope>NUCLEOTIDE SEQUENCE [LARGE SCALE GENOMIC DNA]</scope>
    <source>
        <strain evidence="8">PN_DK_2014</strain>
    </source>
</reference>
<dbReference type="GO" id="GO:0032807">
    <property type="term" value="C:DNA ligase IV complex"/>
    <property type="evidence" value="ECO:0007669"/>
    <property type="project" value="TreeGrafter"/>
</dbReference>
<evidence type="ECO:0000256" key="5">
    <source>
        <dbReference type="ARBA" id="ARBA00023204"/>
    </source>
</evidence>
<dbReference type="GO" id="GO:0046872">
    <property type="term" value="F:metal ion binding"/>
    <property type="evidence" value="ECO:0007669"/>
    <property type="project" value="UniProtKB-KW"/>
</dbReference>
<dbReference type="STRING" id="6265.A0A0B2UV30"/>
<evidence type="ECO:0000259" key="7">
    <source>
        <dbReference type="PROSITE" id="PS50172"/>
    </source>
</evidence>
<dbReference type="Gene3D" id="3.40.50.10190">
    <property type="entry name" value="BRCT domain"/>
    <property type="match status" value="1"/>
</dbReference>
<dbReference type="InterPro" id="IPR044125">
    <property type="entry name" value="Adenylation_DNA_ligase_IV"/>
</dbReference>
<dbReference type="PROSITE" id="PS50172">
    <property type="entry name" value="BRCT"/>
    <property type="match status" value="1"/>
</dbReference>
<keyword evidence="8" id="KW-0436">Ligase</keyword>
<keyword evidence="2" id="KW-0227">DNA damage</keyword>
<evidence type="ECO:0000256" key="1">
    <source>
        <dbReference type="ARBA" id="ARBA00022723"/>
    </source>
</evidence>
<protein>
    <submittedName>
        <fullName evidence="8">DNA ligase 4</fullName>
    </submittedName>
</protein>
<dbReference type="InterPro" id="IPR029710">
    <property type="entry name" value="LIG4"/>
</dbReference>
<dbReference type="PROSITE" id="PS50160">
    <property type="entry name" value="DNA_LIGASE_A3"/>
    <property type="match status" value="1"/>
</dbReference>
<dbReference type="Proteomes" id="UP000031036">
    <property type="component" value="Unassembled WGS sequence"/>
</dbReference>
<dbReference type="GO" id="GO:0003910">
    <property type="term" value="F:DNA ligase (ATP) activity"/>
    <property type="evidence" value="ECO:0007669"/>
    <property type="project" value="InterPro"/>
</dbReference>
<dbReference type="GO" id="GO:0005524">
    <property type="term" value="F:ATP binding"/>
    <property type="evidence" value="ECO:0007669"/>
    <property type="project" value="InterPro"/>
</dbReference>
<dbReference type="EMBL" id="JPKZ01002804">
    <property type="protein sequence ID" value="KHN74966.1"/>
    <property type="molecule type" value="Genomic_DNA"/>
</dbReference>
<dbReference type="GO" id="GO:0003677">
    <property type="term" value="F:DNA binding"/>
    <property type="evidence" value="ECO:0007669"/>
    <property type="project" value="InterPro"/>
</dbReference>
<feature type="domain" description="ATP-dependent DNA ligase family profile" evidence="6">
    <location>
        <begin position="78"/>
        <end position="213"/>
    </location>
</feature>
<dbReference type="SUPFAM" id="SSF52113">
    <property type="entry name" value="BRCT domain"/>
    <property type="match status" value="1"/>
</dbReference>
<dbReference type="Pfam" id="PF00533">
    <property type="entry name" value="BRCT"/>
    <property type="match status" value="1"/>
</dbReference>
<accession>A0A0B2UV30</accession>
<dbReference type="InterPro" id="IPR036420">
    <property type="entry name" value="BRCT_dom_sf"/>
</dbReference>
<name>A0A0B2UV30_TOXCA</name>
<keyword evidence="3" id="KW-0460">Magnesium</keyword>
<gene>
    <name evidence="8" type="primary">lig4</name>
    <name evidence="8" type="ORF">Tcan_03660</name>
</gene>
<dbReference type="Pfam" id="PF01068">
    <property type="entry name" value="DNA_ligase_A_M"/>
    <property type="match status" value="1"/>
</dbReference>
<comment type="caution">
    <text evidence="8">The sequence shown here is derived from an EMBL/GenBank/DDBJ whole genome shotgun (WGS) entry which is preliminary data.</text>
</comment>
<keyword evidence="1" id="KW-0479">Metal-binding</keyword>
<dbReference type="GO" id="GO:0006310">
    <property type="term" value="P:DNA recombination"/>
    <property type="evidence" value="ECO:0007669"/>
    <property type="project" value="UniProtKB-KW"/>
</dbReference>
<dbReference type="GO" id="GO:0006303">
    <property type="term" value="P:double-strand break repair via nonhomologous end joining"/>
    <property type="evidence" value="ECO:0007669"/>
    <property type="project" value="TreeGrafter"/>
</dbReference>
<keyword evidence="9" id="KW-1185">Reference proteome</keyword>
<dbReference type="OrthoDB" id="206088at2759"/>
<dbReference type="GO" id="GO:0005958">
    <property type="term" value="C:DNA-dependent protein kinase-DNA ligase 4 complex"/>
    <property type="evidence" value="ECO:0007669"/>
    <property type="project" value="TreeGrafter"/>
</dbReference>
<dbReference type="Gene3D" id="2.40.50.140">
    <property type="entry name" value="Nucleic acid-binding proteins"/>
    <property type="match status" value="1"/>
</dbReference>